<dbReference type="AlphaFoldDB" id="A0A369KDJ6"/>
<dbReference type="InParanoid" id="A0A369KDJ6"/>
<proteinExistence type="predicted"/>
<dbReference type="EMBL" id="LUEZ02000004">
    <property type="protein sequence ID" value="RDB30745.1"/>
    <property type="molecule type" value="Genomic_DNA"/>
</dbReference>
<dbReference type="Proteomes" id="UP000076154">
    <property type="component" value="Unassembled WGS sequence"/>
</dbReference>
<name>A0A369KDJ6_HYPMA</name>
<comment type="caution">
    <text evidence="1">The sequence shown here is derived from an EMBL/GenBank/DDBJ whole genome shotgun (WGS) entry which is preliminary data.</text>
</comment>
<gene>
    <name evidence="1" type="ORF">Hypma_005994</name>
</gene>
<protein>
    <submittedName>
        <fullName evidence="1">Uncharacterized protein</fullName>
    </submittedName>
</protein>
<keyword evidence="2" id="KW-1185">Reference proteome</keyword>
<organism evidence="1 2">
    <name type="scientific">Hypsizygus marmoreus</name>
    <name type="common">White beech mushroom</name>
    <name type="synonym">Agaricus marmoreus</name>
    <dbReference type="NCBI Taxonomy" id="39966"/>
    <lineage>
        <taxon>Eukaryota</taxon>
        <taxon>Fungi</taxon>
        <taxon>Dikarya</taxon>
        <taxon>Basidiomycota</taxon>
        <taxon>Agaricomycotina</taxon>
        <taxon>Agaricomycetes</taxon>
        <taxon>Agaricomycetidae</taxon>
        <taxon>Agaricales</taxon>
        <taxon>Tricholomatineae</taxon>
        <taxon>Lyophyllaceae</taxon>
        <taxon>Hypsizygus</taxon>
    </lineage>
</organism>
<dbReference type="OrthoDB" id="3182376at2759"/>
<dbReference type="STRING" id="39966.A0A369KDJ6"/>
<accession>A0A369KDJ6</accession>
<reference evidence="1" key="1">
    <citation type="submission" date="2018-04" db="EMBL/GenBank/DDBJ databases">
        <title>Whole genome sequencing of Hypsizygus marmoreus.</title>
        <authorList>
            <person name="Choi I.-G."/>
            <person name="Min B."/>
            <person name="Kim J.-G."/>
            <person name="Kim S."/>
            <person name="Oh Y.-L."/>
            <person name="Kong W.-S."/>
            <person name="Park H."/>
            <person name="Jeong J."/>
            <person name="Song E.-S."/>
        </authorList>
    </citation>
    <scope>NUCLEOTIDE SEQUENCE [LARGE SCALE GENOMIC DNA]</scope>
    <source>
        <strain evidence="1">51987-8</strain>
    </source>
</reference>
<sequence>MVAQLHPNLASNFDPDFDQVGNFKFSRFSLNIEWVKNPDWTWSLITHHPTFHIKLFSDLTQDANKEGRNKAVAKDGKLQQYAVLAKHIFELNPAQGISYHTKPARFIMSVERTCTGDFFFSLMRNILIYRKAQN</sequence>
<evidence type="ECO:0000313" key="2">
    <source>
        <dbReference type="Proteomes" id="UP000076154"/>
    </source>
</evidence>
<evidence type="ECO:0000313" key="1">
    <source>
        <dbReference type="EMBL" id="RDB30745.1"/>
    </source>
</evidence>